<feature type="transmembrane region" description="Helical" evidence="1">
    <location>
        <begin position="181"/>
        <end position="206"/>
    </location>
</feature>
<proteinExistence type="predicted"/>
<dbReference type="Gene3D" id="1.10.287.1260">
    <property type="match status" value="1"/>
</dbReference>
<comment type="caution">
    <text evidence="2">The sequence shown here is derived from an EMBL/GenBank/DDBJ whole genome shotgun (WGS) entry which is preliminary data.</text>
</comment>
<dbReference type="InterPro" id="IPR045275">
    <property type="entry name" value="MscS_archaea/bacteria_type"/>
</dbReference>
<dbReference type="InterPro" id="IPR008910">
    <property type="entry name" value="MSC_TM_helix"/>
</dbReference>
<organism evidence="2 3">
    <name type="scientific">Candidatus Jorgensenbacteria bacterium CG23_combo_of_CG06-09_8_20_14_all_54_14</name>
    <dbReference type="NCBI Taxonomy" id="1974595"/>
    <lineage>
        <taxon>Bacteria</taxon>
        <taxon>Candidatus Joergenseniibacteriota</taxon>
    </lineage>
</organism>
<dbReference type="EMBL" id="PCRZ01000047">
    <property type="protein sequence ID" value="PIP29705.1"/>
    <property type="molecule type" value="Genomic_DNA"/>
</dbReference>
<keyword evidence="1" id="KW-0812">Transmembrane</keyword>
<protein>
    <recommendedName>
        <fullName evidence="4">Small-conductance mechanosensitive ion channel</fullName>
    </recommendedName>
</protein>
<reference evidence="2 3" key="1">
    <citation type="submission" date="2017-09" db="EMBL/GenBank/DDBJ databases">
        <title>Depth-based differentiation of microbial function through sediment-hosted aquifers and enrichment of novel symbionts in the deep terrestrial subsurface.</title>
        <authorList>
            <person name="Probst A.J."/>
            <person name="Ladd B."/>
            <person name="Jarett J.K."/>
            <person name="Geller-Mcgrath D.E."/>
            <person name="Sieber C.M."/>
            <person name="Emerson J.B."/>
            <person name="Anantharaman K."/>
            <person name="Thomas B.C."/>
            <person name="Malmstrom R."/>
            <person name="Stieglmeier M."/>
            <person name="Klingl A."/>
            <person name="Woyke T."/>
            <person name="Ryan C.M."/>
            <person name="Banfield J.F."/>
        </authorList>
    </citation>
    <scope>NUCLEOTIDE SEQUENCE [LARGE SCALE GENOMIC DNA]</scope>
    <source>
        <strain evidence="2">CG23_combo_of_CG06-09_8_20_14_all_54_14</strain>
    </source>
</reference>
<dbReference type="Proteomes" id="UP000228812">
    <property type="component" value="Unassembled WGS sequence"/>
</dbReference>
<name>A0A2G9Z962_9BACT</name>
<feature type="transmembrane region" description="Helical" evidence="1">
    <location>
        <begin position="155"/>
        <end position="175"/>
    </location>
</feature>
<dbReference type="PANTHER" id="PTHR30221:SF1">
    <property type="entry name" value="SMALL-CONDUCTANCE MECHANOSENSITIVE CHANNEL"/>
    <property type="match status" value="1"/>
</dbReference>
<dbReference type="PANTHER" id="PTHR30221">
    <property type="entry name" value="SMALL-CONDUCTANCE MECHANOSENSITIVE CHANNEL"/>
    <property type="match status" value="1"/>
</dbReference>
<keyword evidence="1" id="KW-0472">Membrane</keyword>
<accession>A0A2G9Z962</accession>
<gene>
    <name evidence="2" type="ORF">COX26_02735</name>
</gene>
<feature type="transmembrane region" description="Helical" evidence="1">
    <location>
        <begin position="20"/>
        <end position="48"/>
    </location>
</feature>
<dbReference type="Pfam" id="PF05552">
    <property type="entry name" value="MS_channel_1st_1"/>
    <property type="match status" value="2"/>
</dbReference>
<evidence type="ECO:0000313" key="2">
    <source>
        <dbReference type="EMBL" id="PIP29705.1"/>
    </source>
</evidence>
<evidence type="ECO:0008006" key="4">
    <source>
        <dbReference type="Google" id="ProtNLM"/>
    </source>
</evidence>
<evidence type="ECO:0000313" key="3">
    <source>
        <dbReference type="Proteomes" id="UP000228812"/>
    </source>
</evidence>
<keyword evidence="1" id="KW-1133">Transmembrane helix</keyword>
<evidence type="ECO:0000256" key="1">
    <source>
        <dbReference type="SAM" id="Phobius"/>
    </source>
</evidence>
<feature type="transmembrane region" description="Helical" evidence="1">
    <location>
        <begin position="118"/>
        <end position="143"/>
    </location>
</feature>
<dbReference type="GO" id="GO:0008381">
    <property type="term" value="F:mechanosensitive monoatomic ion channel activity"/>
    <property type="evidence" value="ECO:0007669"/>
    <property type="project" value="InterPro"/>
</dbReference>
<dbReference type="AlphaFoldDB" id="A0A2G9Z962"/>
<sequence length="224" mass="23712">MIQDWTSLVVGSLQNLWVGTISALGNIVGALIILLIGLIVAAGLGSLVERLIGLLKLDKGLVSLGVKEYFDRAGVNLNTGKFFGKLVYWFLVVVFLLAVSDILGFYSLSGFLREALLYIPNVVVAVLIMLATVVIGNALRHIVRASVRSARLHAANFLGSLTWWAVAVFGFLAALSQLGVAVAIVNALVTGFVAMLAIAGGIAFGLGGKDYASSLIARLKERVE</sequence>
<feature type="transmembrane region" description="Helical" evidence="1">
    <location>
        <begin position="86"/>
        <end position="106"/>
    </location>
</feature>